<dbReference type="RefSeq" id="WP_068566829.1">
    <property type="nucleotide sequence ID" value="NZ_FNLF01000002.1"/>
</dbReference>
<evidence type="ECO:0000313" key="2">
    <source>
        <dbReference type="Proteomes" id="UP000183053"/>
    </source>
</evidence>
<keyword evidence="2" id="KW-1185">Reference proteome</keyword>
<reference evidence="2" key="1">
    <citation type="submission" date="2016-10" db="EMBL/GenBank/DDBJ databases">
        <authorList>
            <person name="Varghese N."/>
            <person name="Submissions S."/>
        </authorList>
    </citation>
    <scope>NUCLEOTIDE SEQUENCE [LARGE SCALE GENOMIC DNA]</scope>
    <source>
        <strain evidence="2">DSM 44142</strain>
    </source>
</reference>
<evidence type="ECO:0000313" key="1">
    <source>
        <dbReference type="EMBL" id="SDQ60829.1"/>
    </source>
</evidence>
<proteinExistence type="predicted"/>
<dbReference type="Pfam" id="PF06314">
    <property type="entry name" value="ADC"/>
    <property type="match status" value="1"/>
</dbReference>
<sequence length="207" mass="22943">MDVTYPPEPWHLTGHCLIGVFLVPAAAAPAPPLPTGARTLTVFGRTIVATAFFVYERPSPLTYNEIMSTTVSVRRLLPFVSIPFIQVDSPASRAGGRELWAIPKELNRFAVRRLAEYTAEAVGTARLPRPPRWALPPLPIAFRLLQGDDRAGARTPVAGLVRVRPVRAKWEFDGAGPLAHLAGRRPLLSVAVPRFRLRFGGRRTRRW</sequence>
<dbReference type="Proteomes" id="UP000183053">
    <property type="component" value="Unassembled WGS sequence"/>
</dbReference>
<protein>
    <submittedName>
        <fullName evidence="1">Acetoacetate decarboxylase (ADC)</fullName>
    </submittedName>
</protein>
<organism evidence="1 2">
    <name type="scientific">Tsukamurella pulmonis</name>
    <dbReference type="NCBI Taxonomy" id="47312"/>
    <lineage>
        <taxon>Bacteria</taxon>
        <taxon>Bacillati</taxon>
        <taxon>Actinomycetota</taxon>
        <taxon>Actinomycetes</taxon>
        <taxon>Mycobacteriales</taxon>
        <taxon>Tsukamurellaceae</taxon>
        <taxon>Tsukamurella</taxon>
    </lineage>
</organism>
<dbReference type="AlphaFoldDB" id="A0A1H1C9R5"/>
<gene>
    <name evidence="1" type="ORF">SAMN04489765_1092</name>
</gene>
<dbReference type="OrthoDB" id="1633687at2"/>
<dbReference type="InterPro" id="IPR023375">
    <property type="entry name" value="ADC_dom_sf"/>
</dbReference>
<name>A0A1H1C9R5_9ACTN</name>
<dbReference type="Gene3D" id="2.40.400.10">
    <property type="entry name" value="Acetoacetate decarboxylase-like"/>
    <property type="match status" value="1"/>
</dbReference>
<dbReference type="EMBL" id="FNLF01000002">
    <property type="protein sequence ID" value="SDQ60829.1"/>
    <property type="molecule type" value="Genomic_DNA"/>
</dbReference>
<accession>A0A1H1C9R5</accession>
<dbReference type="GO" id="GO:0016829">
    <property type="term" value="F:lyase activity"/>
    <property type="evidence" value="ECO:0007669"/>
    <property type="project" value="InterPro"/>
</dbReference>
<dbReference type="STRING" id="47312.SAMN04489765_1092"/>
<dbReference type="InterPro" id="IPR010451">
    <property type="entry name" value="Acetoacetate_decarboxylase"/>
</dbReference>
<dbReference type="SUPFAM" id="SSF160104">
    <property type="entry name" value="Acetoacetate decarboxylase-like"/>
    <property type="match status" value="1"/>
</dbReference>